<dbReference type="AlphaFoldDB" id="A0A517YD23"/>
<evidence type="ECO:0008006" key="4">
    <source>
        <dbReference type="Google" id="ProtNLM"/>
    </source>
</evidence>
<dbReference type="OrthoDB" id="269673at2"/>
<gene>
    <name evidence="2" type="ORF">ETAA8_32330</name>
</gene>
<dbReference type="EMBL" id="CP036274">
    <property type="protein sequence ID" value="QDU28133.1"/>
    <property type="molecule type" value="Genomic_DNA"/>
</dbReference>
<feature type="transmembrane region" description="Helical" evidence="1">
    <location>
        <begin position="205"/>
        <end position="228"/>
    </location>
</feature>
<feature type="transmembrane region" description="Helical" evidence="1">
    <location>
        <begin position="267"/>
        <end position="291"/>
    </location>
</feature>
<evidence type="ECO:0000313" key="2">
    <source>
        <dbReference type="EMBL" id="QDU28133.1"/>
    </source>
</evidence>
<keyword evidence="1" id="KW-1133">Transmembrane helix</keyword>
<accession>A0A517YD23</accession>
<dbReference type="KEGG" id="aagg:ETAA8_32330"/>
<name>A0A517YD23_9BACT</name>
<feature type="transmembrane region" description="Helical" evidence="1">
    <location>
        <begin position="234"/>
        <end position="255"/>
    </location>
</feature>
<proteinExistence type="predicted"/>
<protein>
    <recommendedName>
        <fullName evidence="4">Zinc-ribbon domain-containing protein</fullName>
    </recommendedName>
</protein>
<dbReference type="Proteomes" id="UP000315017">
    <property type="component" value="Chromosome"/>
</dbReference>
<feature type="transmembrane region" description="Helical" evidence="1">
    <location>
        <begin position="173"/>
        <end position="193"/>
    </location>
</feature>
<keyword evidence="1" id="KW-0472">Membrane</keyword>
<keyword evidence="1" id="KW-0812">Transmembrane</keyword>
<reference evidence="2 3" key="1">
    <citation type="submission" date="2019-02" db="EMBL/GenBank/DDBJ databases">
        <title>Deep-cultivation of Planctomycetes and their phenomic and genomic characterization uncovers novel biology.</title>
        <authorList>
            <person name="Wiegand S."/>
            <person name="Jogler M."/>
            <person name="Boedeker C."/>
            <person name="Pinto D."/>
            <person name="Vollmers J."/>
            <person name="Rivas-Marin E."/>
            <person name="Kohn T."/>
            <person name="Peeters S.H."/>
            <person name="Heuer A."/>
            <person name="Rast P."/>
            <person name="Oberbeckmann S."/>
            <person name="Bunk B."/>
            <person name="Jeske O."/>
            <person name="Meyerdierks A."/>
            <person name="Storesund J.E."/>
            <person name="Kallscheuer N."/>
            <person name="Luecker S."/>
            <person name="Lage O.M."/>
            <person name="Pohl T."/>
            <person name="Merkel B.J."/>
            <person name="Hornburger P."/>
            <person name="Mueller R.-W."/>
            <person name="Bruemmer F."/>
            <person name="Labrenz M."/>
            <person name="Spormann A.M."/>
            <person name="Op den Camp H."/>
            <person name="Overmann J."/>
            <person name="Amann R."/>
            <person name="Jetten M.S.M."/>
            <person name="Mascher T."/>
            <person name="Medema M.H."/>
            <person name="Devos D.P."/>
            <person name="Kaster A.-K."/>
            <person name="Ovreas L."/>
            <person name="Rohde M."/>
            <person name="Galperin M.Y."/>
            <person name="Jogler C."/>
        </authorList>
    </citation>
    <scope>NUCLEOTIDE SEQUENCE [LARGE SCALE GENOMIC DNA]</scope>
    <source>
        <strain evidence="2 3">ETA_A8</strain>
    </source>
</reference>
<evidence type="ECO:0000256" key="1">
    <source>
        <dbReference type="SAM" id="Phobius"/>
    </source>
</evidence>
<feature type="transmembrane region" description="Helical" evidence="1">
    <location>
        <begin position="147"/>
        <end position="167"/>
    </location>
</feature>
<sequence>MPIKVACACGAAFAAKDELAGRTVACPKCKQPLKIQAPQAAPAPIHSNAGLFDDIGLKARDSNIPRCPGCGADMPPNAVLCVKCGYNVKLGKRMQTISMSGDAPAAVAGGGHGAHADATAQIMAKAAKDAEDDVQVEISKGMEGLPLPVLLVGLGACILFAIVMSLIPQAVALFGTGYLLLTVAGFLGLFCWIRVIAASATINPLLAVGVFFGELILSIILTGLSFLLNYAMESVIFGSYVTCAAGSVSLVVAMMNSDKCGSVIPMIWGTMGLRFVGLTLILIALLIGAAAEKEGDARPQQQRSSPTELAWQVWPIPLVRSERSFGSVAAIS</sequence>
<dbReference type="RefSeq" id="WP_145089915.1">
    <property type="nucleotide sequence ID" value="NZ_CP036274.1"/>
</dbReference>
<organism evidence="2 3">
    <name type="scientific">Anatilimnocola aggregata</name>
    <dbReference type="NCBI Taxonomy" id="2528021"/>
    <lineage>
        <taxon>Bacteria</taxon>
        <taxon>Pseudomonadati</taxon>
        <taxon>Planctomycetota</taxon>
        <taxon>Planctomycetia</taxon>
        <taxon>Pirellulales</taxon>
        <taxon>Pirellulaceae</taxon>
        <taxon>Anatilimnocola</taxon>
    </lineage>
</organism>
<evidence type="ECO:0000313" key="3">
    <source>
        <dbReference type="Proteomes" id="UP000315017"/>
    </source>
</evidence>
<keyword evidence="3" id="KW-1185">Reference proteome</keyword>